<dbReference type="FunFam" id="3.30.63.10:FF:000002">
    <property type="entry name" value="Guanylate kinase 1"/>
    <property type="match status" value="1"/>
</dbReference>
<keyword evidence="3" id="KW-0808">Transferase</keyword>
<dbReference type="Gene3D" id="3.40.50.300">
    <property type="entry name" value="P-loop containing nucleotide triphosphate hydrolases"/>
    <property type="match status" value="1"/>
</dbReference>
<organism evidence="9 10">
    <name type="scientific">Pyrus ussuriensis x Pyrus communis</name>
    <dbReference type="NCBI Taxonomy" id="2448454"/>
    <lineage>
        <taxon>Eukaryota</taxon>
        <taxon>Viridiplantae</taxon>
        <taxon>Streptophyta</taxon>
        <taxon>Embryophyta</taxon>
        <taxon>Tracheophyta</taxon>
        <taxon>Spermatophyta</taxon>
        <taxon>Magnoliopsida</taxon>
        <taxon>eudicotyledons</taxon>
        <taxon>Gunneridae</taxon>
        <taxon>Pentapetalae</taxon>
        <taxon>rosids</taxon>
        <taxon>fabids</taxon>
        <taxon>Rosales</taxon>
        <taxon>Rosaceae</taxon>
        <taxon>Amygdaloideae</taxon>
        <taxon>Maleae</taxon>
        <taxon>Pyrus</taxon>
    </lineage>
</organism>
<dbReference type="SUPFAM" id="SSF52540">
    <property type="entry name" value="P-loop containing nucleoside triphosphate hydrolases"/>
    <property type="match status" value="1"/>
</dbReference>
<dbReference type="GO" id="GO:0005524">
    <property type="term" value="F:ATP binding"/>
    <property type="evidence" value="ECO:0007669"/>
    <property type="project" value="UniProtKB-KW"/>
</dbReference>
<dbReference type="Gene3D" id="3.30.63.10">
    <property type="entry name" value="Guanylate Kinase phosphate binding domain"/>
    <property type="match status" value="1"/>
</dbReference>
<accession>A0A5N5HGU3</accession>
<feature type="domain" description="Guanylate kinase-like" evidence="8">
    <location>
        <begin position="101"/>
        <end position="282"/>
    </location>
</feature>
<evidence type="ECO:0000313" key="10">
    <source>
        <dbReference type="Proteomes" id="UP000327157"/>
    </source>
</evidence>
<evidence type="ECO:0000259" key="8">
    <source>
        <dbReference type="PROSITE" id="PS50052"/>
    </source>
</evidence>
<dbReference type="EC" id="2.7.4.8" evidence="2"/>
<evidence type="ECO:0000256" key="1">
    <source>
        <dbReference type="ARBA" id="ARBA00005790"/>
    </source>
</evidence>
<dbReference type="InterPro" id="IPR020590">
    <property type="entry name" value="Guanylate_kinase_CS"/>
</dbReference>
<comment type="caution">
    <text evidence="9">The sequence shown here is derived from an EMBL/GenBank/DDBJ whole genome shotgun (WGS) entry which is preliminary data.</text>
</comment>
<reference evidence="9 10" key="1">
    <citation type="submission" date="2019-09" db="EMBL/GenBank/DDBJ databases">
        <authorList>
            <person name="Ou C."/>
        </authorList>
    </citation>
    <scope>NUCLEOTIDE SEQUENCE [LARGE SCALE GENOMIC DNA]</scope>
    <source>
        <strain evidence="9">S2</strain>
        <tissue evidence="9">Leaf</tissue>
    </source>
</reference>
<feature type="compositionally biased region" description="Polar residues" evidence="7">
    <location>
        <begin position="41"/>
        <end position="54"/>
    </location>
</feature>
<dbReference type="InterPro" id="IPR017665">
    <property type="entry name" value="Guanylate_kinase"/>
</dbReference>
<feature type="region of interest" description="Disordered" evidence="7">
    <location>
        <begin position="29"/>
        <end position="67"/>
    </location>
</feature>
<dbReference type="Proteomes" id="UP000327157">
    <property type="component" value="Chromosome 16"/>
</dbReference>
<reference evidence="9 10" key="3">
    <citation type="submission" date="2019-11" db="EMBL/GenBank/DDBJ databases">
        <title>A de novo genome assembly of a pear dwarfing rootstock.</title>
        <authorList>
            <person name="Wang F."/>
            <person name="Wang J."/>
            <person name="Li S."/>
            <person name="Zhang Y."/>
            <person name="Fang M."/>
            <person name="Ma L."/>
            <person name="Zhao Y."/>
            <person name="Jiang S."/>
        </authorList>
    </citation>
    <scope>NUCLEOTIDE SEQUENCE [LARGE SCALE GENOMIC DNA]</scope>
    <source>
        <strain evidence="9">S2</strain>
        <tissue evidence="9">Leaf</tissue>
    </source>
</reference>
<comment type="similarity">
    <text evidence="1">Belongs to the guanylate kinase family.</text>
</comment>
<proteinExistence type="inferred from homology"/>
<protein>
    <recommendedName>
        <fullName evidence="2">guanylate kinase</fullName>
        <ecNumber evidence="2">2.7.4.8</ecNumber>
    </recommendedName>
</protein>
<evidence type="ECO:0000256" key="7">
    <source>
        <dbReference type="SAM" id="MobiDB-lite"/>
    </source>
</evidence>
<dbReference type="PANTHER" id="PTHR23117:SF13">
    <property type="entry name" value="GUANYLATE KINASE"/>
    <property type="match status" value="1"/>
</dbReference>
<name>A0A5N5HGU3_9ROSA</name>
<dbReference type="SMART" id="SM00072">
    <property type="entry name" value="GuKc"/>
    <property type="match status" value="1"/>
</dbReference>
<dbReference type="GO" id="GO:0005829">
    <property type="term" value="C:cytosol"/>
    <property type="evidence" value="ECO:0007669"/>
    <property type="project" value="TreeGrafter"/>
</dbReference>
<dbReference type="NCBIfam" id="TIGR03263">
    <property type="entry name" value="guanyl_kin"/>
    <property type="match status" value="1"/>
</dbReference>
<dbReference type="HAMAP" id="MF_00328">
    <property type="entry name" value="Guanylate_kinase"/>
    <property type="match status" value="1"/>
</dbReference>
<evidence type="ECO:0000256" key="3">
    <source>
        <dbReference type="ARBA" id="ARBA00022679"/>
    </source>
</evidence>
<dbReference type="EMBL" id="SMOL01000160">
    <property type="protein sequence ID" value="KAB2625312.1"/>
    <property type="molecule type" value="Genomic_DNA"/>
</dbReference>
<dbReference type="Pfam" id="PF00625">
    <property type="entry name" value="Guanylate_kin"/>
    <property type="match status" value="1"/>
</dbReference>
<dbReference type="PROSITE" id="PS00856">
    <property type="entry name" value="GUANYLATE_KINASE_1"/>
    <property type="match status" value="1"/>
</dbReference>
<evidence type="ECO:0000256" key="2">
    <source>
        <dbReference type="ARBA" id="ARBA00012961"/>
    </source>
</evidence>
<keyword evidence="6" id="KW-0067">ATP-binding</keyword>
<dbReference type="InterPro" id="IPR008145">
    <property type="entry name" value="GK/Ca_channel_bsu"/>
</dbReference>
<keyword evidence="10" id="KW-1185">Reference proteome</keyword>
<dbReference type="AlphaFoldDB" id="A0A5N5HGU3"/>
<dbReference type="PROSITE" id="PS50052">
    <property type="entry name" value="GUANYLATE_KINASE_2"/>
    <property type="match status" value="1"/>
</dbReference>
<keyword evidence="4" id="KW-0547">Nucleotide-binding</keyword>
<evidence type="ECO:0000256" key="4">
    <source>
        <dbReference type="ARBA" id="ARBA00022741"/>
    </source>
</evidence>
<evidence type="ECO:0000313" key="9">
    <source>
        <dbReference type="EMBL" id="KAB2625312.1"/>
    </source>
</evidence>
<gene>
    <name evidence="9" type="ORF">D8674_016972</name>
</gene>
<dbReference type="InterPro" id="IPR027417">
    <property type="entry name" value="P-loop_NTPase"/>
</dbReference>
<dbReference type="GO" id="GO:0004385">
    <property type="term" value="F:GMP kinase activity"/>
    <property type="evidence" value="ECO:0007669"/>
    <property type="project" value="UniProtKB-EC"/>
</dbReference>
<keyword evidence="5 9" id="KW-0418">Kinase</keyword>
<evidence type="ECO:0000256" key="6">
    <source>
        <dbReference type="ARBA" id="ARBA00022840"/>
    </source>
</evidence>
<dbReference type="InterPro" id="IPR008144">
    <property type="entry name" value="Guanylate_kin-like_dom"/>
</dbReference>
<dbReference type="OrthoDB" id="6334211at2759"/>
<sequence>MFRRFLATSLSRSSPPPLLHLHPKILQTPNSLLRPYPKPTPSQSLPPNTRSLSSHMGDARRPGSVPIPHVERADRSELLRALEASLGSAFSSEPLWPSPSPLIIVISGPSGVGKDAVIKKLKDSNENLHFVVTATTRPTRPGEVHGKDYYFVSKEEFLTMVERNELLEYALVYGDYKGIPKQQIREELGKGYDIVLRVDIQGAQTLRKILGNSAVFIFFMAESEAKLVERLIDRKTETKESLLVRVAMAREEVKHVKNFDYVVVNAEGRLDNAVKLVESIIDAEKAKVQQKRSVI</sequence>
<evidence type="ECO:0000256" key="5">
    <source>
        <dbReference type="ARBA" id="ARBA00022777"/>
    </source>
</evidence>
<dbReference type="PANTHER" id="PTHR23117">
    <property type="entry name" value="GUANYLATE KINASE-RELATED"/>
    <property type="match status" value="1"/>
</dbReference>
<reference evidence="10" key="2">
    <citation type="submission" date="2019-10" db="EMBL/GenBank/DDBJ databases">
        <title>A de novo genome assembly of a pear dwarfing rootstock.</title>
        <authorList>
            <person name="Wang F."/>
            <person name="Wang J."/>
            <person name="Li S."/>
            <person name="Zhang Y."/>
            <person name="Fang M."/>
            <person name="Ma L."/>
            <person name="Zhao Y."/>
            <person name="Jiang S."/>
        </authorList>
    </citation>
    <scope>NUCLEOTIDE SEQUENCE [LARGE SCALE GENOMIC DNA]</scope>
</reference>
<dbReference type="CDD" id="cd00071">
    <property type="entry name" value="GMPK"/>
    <property type="match status" value="1"/>
</dbReference>